<comment type="caution">
    <text evidence="1">The sequence shown here is derived from an EMBL/GenBank/DDBJ whole genome shotgun (WGS) entry which is preliminary data.</text>
</comment>
<dbReference type="EMBL" id="LAZR01049441">
    <property type="protein sequence ID" value="KKK89638.1"/>
    <property type="molecule type" value="Genomic_DNA"/>
</dbReference>
<protein>
    <recommendedName>
        <fullName evidence="2">DUF2187 domain-containing protein</fullName>
    </recommendedName>
</protein>
<dbReference type="AlphaFoldDB" id="A0A0F8Z7C7"/>
<evidence type="ECO:0000313" key="1">
    <source>
        <dbReference type="EMBL" id="KKK89638.1"/>
    </source>
</evidence>
<accession>A0A0F8Z7C7</accession>
<organism evidence="1">
    <name type="scientific">marine sediment metagenome</name>
    <dbReference type="NCBI Taxonomy" id="412755"/>
    <lineage>
        <taxon>unclassified sequences</taxon>
        <taxon>metagenomes</taxon>
        <taxon>ecological metagenomes</taxon>
    </lineage>
</organism>
<name>A0A0F8Z7C7_9ZZZZ</name>
<gene>
    <name evidence="1" type="ORF">LCGC14_2731080</name>
</gene>
<reference evidence="1" key="1">
    <citation type="journal article" date="2015" name="Nature">
        <title>Complex archaea that bridge the gap between prokaryotes and eukaryotes.</title>
        <authorList>
            <person name="Spang A."/>
            <person name="Saw J.H."/>
            <person name="Jorgensen S.L."/>
            <person name="Zaremba-Niedzwiedzka K."/>
            <person name="Martijn J."/>
            <person name="Lind A.E."/>
            <person name="van Eijk R."/>
            <person name="Schleper C."/>
            <person name="Guy L."/>
            <person name="Ettema T.J."/>
        </authorList>
    </citation>
    <scope>NUCLEOTIDE SEQUENCE</scope>
</reference>
<evidence type="ECO:0008006" key="2">
    <source>
        <dbReference type="Google" id="ProtNLM"/>
    </source>
</evidence>
<sequence length="63" mass="7086">MDFKEGDFVSVKDVSVRGIVVGVCDPFVDIMQKEPHLRFRADQSVVEKIEGINVFDDTRLSGD</sequence>
<proteinExistence type="predicted"/>